<dbReference type="Gene3D" id="2.40.70.10">
    <property type="entry name" value="Acid Proteases"/>
    <property type="match status" value="1"/>
</dbReference>
<dbReference type="Gene3D" id="1.10.340.70">
    <property type="match status" value="1"/>
</dbReference>
<dbReference type="PANTHER" id="PTHR37984">
    <property type="entry name" value="PROTEIN CBG26694"/>
    <property type="match status" value="1"/>
</dbReference>
<dbReference type="Pfam" id="PF17917">
    <property type="entry name" value="RT_RNaseH"/>
    <property type="match status" value="1"/>
</dbReference>
<keyword evidence="4" id="KW-0540">Nuclease</keyword>
<dbReference type="InterPro" id="IPR043502">
    <property type="entry name" value="DNA/RNA_pol_sf"/>
</dbReference>
<keyword evidence="6" id="KW-0378">Hydrolase</keyword>
<dbReference type="CDD" id="cd01647">
    <property type="entry name" value="RT_LTR"/>
    <property type="match status" value="1"/>
</dbReference>
<dbReference type="InterPro" id="IPR043128">
    <property type="entry name" value="Rev_trsase/Diguanyl_cyclase"/>
</dbReference>
<dbReference type="InterPro" id="IPR000477">
    <property type="entry name" value="RT_dom"/>
</dbReference>
<dbReference type="FunFam" id="1.10.340.70:FF:000001">
    <property type="entry name" value="Retrovirus-related Pol polyprotein from transposon gypsy-like Protein"/>
    <property type="match status" value="1"/>
</dbReference>
<evidence type="ECO:0000259" key="8">
    <source>
        <dbReference type="Pfam" id="PF00078"/>
    </source>
</evidence>
<dbReference type="GO" id="GO:0004519">
    <property type="term" value="F:endonuclease activity"/>
    <property type="evidence" value="ECO:0007669"/>
    <property type="project" value="UniProtKB-KW"/>
</dbReference>
<dbReference type="Proteomes" id="UP000765509">
    <property type="component" value="Unassembled WGS sequence"/>
</dbReference>
<dbReference type="AlphaFoldDB" id="A0A9Q3BJT7"/>
<dbReference type="GO" id="GO:0016787">
    <property type="term" value="F:hydrolase activity"/>
    <property type="evidence" value="ECO:0007669"/>
    <property type="project" value="UniProtKB-KW"/>
</dbReference>
<dbReference type="Gene3D" id="3.10.10.10">
    <property type="entry name" value="HIV Type 1 Reverse Transcriptase, subunit A, domain 1"/>
    <property type="match status" value="1"/>
</dbReference>
<feature type="domain" description="Reverse transcriptase RNase H-like" evidence="9">
    <location>
        <begin position="551"/>
        <end position="659"/>
    </location>
</feature>
<dbReference type="GO" id="GO:0003964">
    <property type="term" value="F:RNA-directed DNA polymerase activity"/>
    <property type="evidence" value="ECO:0007669"/>
    <property type="project" value="UniProtKB-KW"/>
</dbReference>
<evidence type="ECO:0000259" key="10">
    <source>
        <dbReference type="Pfam" id="PF17921"/>
    </source>
</evidence>
<keyword evidence="2" id="KW-0808">Transferase</keyword>
<evidence type="ECO:0000313" key="12">
    <source>
        <dbReference type="Proteomes" id="UP000765509"/>
    </source>
</evidence>
<keyword evidence="5" id="KW-0255">Endonuclease</keyword>
<dbReference type="InterPro" id="IPR041588">
    <property type="entry name" value="Integrase_H2C2"/>
</dbReference>
<keyword evidence="12" id="KW-1185">Reference proteome</keyword>
<evidence type="ECO:0000256" key="1">
    <source>
        <dbReference type="ARBA" id="ARBA00012493"/>
    </source>
</evidence>
<sequence length="862" mass="100179">MGDAIREQSDDDQDPREEFLVEYQEETALEVQDIQLEAGMPQDTENKNLCKHTQDAKTFLVTPTKGMAYIRGTATNMIFCIDNAQHPLIIDSGAHCSIVARNYLDNHFPNWEEKLLATKVKNFKSASGKMTSIGTIIKEIIIPHRNGNIRLNAEFVVLKDAQIQWLLLGTDYQRMYGIDIYNSKNRHITIGMNKEKEFSLDIYQVSTHDPLEELLNEFREGQFSKTLTSKQKLSLLKMLRKKRPAFAIGEEPLGKIEGHDIQLYLDVERPCPPMLRRPPYPASLETRKEIEKHINELLDMDVIRKIGHNEIVEITTPVLITWHYGKSRLCGDFRALKNYTKADRYPIPRIPHALEKLDKAKYITKMDCMKGFHQNGVKPNSMKLLRIICHMGIYEYTRMPFGIKNAPAHFQRMMDTIFQEEILEGWMVVYIDDIIIYSETWEEHVQYIDRLLSKCTPINLKISLKKCNFGHQEILGLGHKVSGLSLEIDQNKVAAVLQKPVSRNIKQMQSFLGLYKLCSKDVVFEITKERRDAYEKIKYELTNEHVLVLLDFELPFKLYIDAVCSQGLGAALHQRQIVDGEPREGVLCYISRHLKDSKARYGATQTECLCLVWAIEKLHYYLEAAVFEVYTDCTALKYLLNMKNTNRQILRWQIAIQEYRGNMSIIYKEESGTLDSENTDSEWKETPILGISFSELHNEFFSEVLKSYCKNQQCSILLQLLQQKYRSPELESQLEEPWLRAYKDNKLFLKDGVLCHGEKHTSALKVVDRDHIYLILQECHHCPYMGHMSEDRTKERLASTAWWPKLEKELSEYINTCERCKKANRKHGKKYGLLQHIEEPKHPWETINMDWVTGLVPGGKES</sequence>
<feature type="domain" description="Reverse transcriptase" evidence="8">
    <location>
        <begin position="327"/>
        <end position="480"/>
    </location>
</feature>
<dbReference type="EC" id="2.7.7.49" evidence="1"/>
<evidence type="ECO:0000313" key="11">
    <source>
        <dbReference type="EMBL" id="MBW0466206.1"/>
    </source>
</evidence>
<dbReference type="EMBL" id="AVOT02001241">
    <property type="protein sequence ID" value="MBW0466206.1"/>
    <property type="molecule type" value="Genomic_DNA"/>
</dbReference>
<keyword evidence="3" id="KW-0548">Nucleotidyltransferase</keyword>
<dbReference type="InterPro" id="IPR050951">
    <property type="entry name" value="Retrovirus_Pol_polyprotein"/>
</dbReference>
<dbReference type="SUPFAM" id="SSF56672">
    <property type="entry name" value="DNA/RNA polymerases"/>
    <property type="match status" value="1"/>
</dbReference>
<organism evidence="11 12">
    <name type="scientific">Austropuccinia psidii MF-1</name>
    <dbReference type="NCBI Taxonomy" id="1389203"/>
    <lineage>
        <taxon>Eukaryota</taxon>
        <taxon>Fungi</taxon>
        <taxon>Dikarya</taxon>
        <taxon>Basidiomycota</taxon>
        <taxon>Pucciniomycotina</taxon>
        <taxon>Pucciniomycetes</taxon>
        <taxon>Pucciniales</taxon>
        <taxon>Sphaerophragmiaceae</taxon>
        <taxon>Austropuccinia</taxon>
    </lineage>
</organism>
<dbReference type="InterPro" id="IPR021109">
    <property type="entry name" value="Peptidase_aspartic_dom_sf"/>
</dbReference>
<dbReference type="Gene3D" id="3.30.70.270">
    <property type="match status" value="1"/>
</dbReference>
<reference evidence="11" key="1">
    <citation type="submission" date="2021-03" db="EMBL/GenBank/DDBJ databases">
        <title>Draft genome sequence of rust myrtle Austropuccinia psidii MF-1, a brazilian biotype.</title>
        <authorList>
            <person name="Quecine M.C."/>
            <person name="Pachon D.M.R."/>
            <person name="Bonatelli M.L."/>
            <person name="Correr F.H."/>
            <person name="Franceschini L.M."/>
            <person name="Leite T.F."/>
            <person name="Margarido G.R.A."/>
            <person name="Almeida C.A."/>
            <person name="Ferrarezi J.A."/>
            <person name="Labate C.A."/>
        </authorList>
    </citation>
    <scope>NUCLEOTIDE SEQUENCE</scope>
    <source>
        <strain evidence="11">MF-1</strain>
    </source>
</reference>
<keyword evidence="7" id="KW-0695">RNA-directed DNA polymerase</keyword>
<comment type="caution">
    <text evidence="11">The sequence shown here is derived from an EMBL/GenBank/DDBJ whole genome shotgun (WGS) entry which is preliminary data.</text>
</comment>
<name>A0A9Q3BJT7_9BASI</name>
<proteinExistence type="predicted"/>
<accession>A0A9Q3BJT7</accession>
<evidence type="ECO:0000256" key="5">
    <source>
        <dbReference type="ARBA" id="ARBA00022759"/>
    </source>
</evidence>
<dbReference type="PANTHER" id="PTHR37984:SF5">
    <property type="entry name" value="PROTEIN NYNRIN-LIKE"/>
    <property type="match status" value="1"/>
</dbReference>
<evidence type="ECO:0000256" key="3">
    <source>
        <dbReference type="ARBA" id="ARBA00022695"/>
    </source>
</evidence>
<evidence type="ECO:0000259" key="9">
    <source>
        <dbReference type="Pfam" id="PF17917"/>
    </source>
</evidence>
<dbReference type="CDD" id="cd09274">
    <property type="entry name" value="RNase_HI_RT_Ty3"/>
    <property type="match status" value="1"/>
</dbReference>
<evidence type="ECO:0000256" key="2">
    <source>
        <dbReference type="ARBA" id="ARBA00022679"/>
    </source>
</evidence>
<protein>
    <recommendedName>
        <fullName evidence="1">RNA-directed DNA polymerase</fullName>
        <ecNumber evidence="1">2.7.7.49</ecNumber>
    </recommendedName>
</protein>
<gene>
    <name evidence="11" type="ORF">O181_005921</name>
</gene>
<feature type="domain" description="Integrase zinc-binding" evidence="10">
    <location>
        <begin position="768"/>
        <end position="825"/>
    </location>
</feature>
<evidence type="ECO:0000256" key="7">
    <source>
        <dbReference type="ARBA" id="ARBA00022918"/>
    </source>
</evidence>
<evidence type="ECO:0000256" key="6">
    <source>
        <dbReference type="ARBA" id="ARBA00022801"/>
    </source>
</evidence>
<evidence type="ECO:0000256" key="4">
    <source>
        <dbReference type="ARBA" id="ARBA00022722"/>
    </source>
</evidence>
<dbReference type="Pfam" id="PF17921">
    <property type="entry name" value="Integrase_H2C2"/>
    <property type="match status" value="1"/>
</dbReference>
<dbReference type="InterPro" id="IPR041373">
    <property type="entry name" value="RT_RNaseH"/>
</dbReference>
<dbReference type="Pfam" id="PF00078">
    <property type="entry name" value="RVT_1"/>
    <property type="match status" value="1"/>
</dbReference>